<evidence type="ECO:0000313" key="4">
    <source>
        <dbReference type="EMBL" id="TDL28389.1"/>
    </source>
</evidence>
<evidence type="ECO:0000256" key="2">
    <source>
        <dbReference type="ARBA" id="ARBA00023157"/>
    </source>
</evidence>
<evidence type="ECO:0000313" key="5">
    <source>
        <dbReference type="Proteomes" id="UP000294933"/>
    </source>
</evidence>
<comment type="similarity">
    <text evidence="1 3">Belongs to the CMC family.</text>
</comment>
<accession>A0A4Y7QNE1</accession>
<dbReference type="PANTHER" id="PTHR22977">
    <property type="entry name" value="COX ASSEMBLY MITOCHONDRIAL PROTEIN"/>
    <property type="match status" value="1"/>
</dbReference>
<gene>
    <name evidence="4" type="ORF">BD410DRAFT_780889</name>
</gene>
<evidence type="ECO:0000256" key="3">
    <source>
        <dbReference type="RuleBase" id="RU364104"/>
    </source>
</evidence>
<dbReference type="PANTHER" id="PTHR22977:SF5">
    <property type="entry name" value="COX ASSEMBLY MITOCHONDRIAL PROTEIN HOMOLOG"/>
    <property type="match status" value="1"/>
</dbReference>
<dbReference type="Pfam" id="PF08583">
    <property type="entry name" value="Cmc1"/>
    <property type="match status" value="1"/>
</dbReference>
<keyword evidence="5" id="KW-1185">Reference proteome</keyword>
<keyword evidence="2" id="KW-1015">Disulfide bond</keyword>
<keyword evidence="3" id="KW-0143">Chaperone</keyword>
<dbReference type="STRING" id="50990.A0A4Y7QNE1"/>
<dbReference type="AlphaFoldDB" id="A0A4Y7QNE1"/>
<reference evidence="4 5" key="1">
    <citation type="submission" date="2018-06" db="EMBL/GenBank/DDBJ databases">
        <title>A transcriptomic atlas of mushroom development highlights an independent origin of complex multicellularity.</title>
        <authorList>
            <consortium name="DOE Joint Genome Institute"/>
            <person name="Krizsan K."/>
            <person name="Almasi E."/>
            <person name="Merenyi Z."/>
            <person name="Sahu N."/>
            <person name="Viragh M."/>
            <person name="Koszo T."/>
            <person name="Mondo S."/>
            <person name="Kiss B."/>
            <person name="Balint B."/>
            <person name="Kues U."/>
            <person name="Barry K."/>
            <person name="Hegedus J.C."/>
            <person name="Henrissat B."/>
            <person name="Johnson J."/>
            <person name="Lipzen A."/>
            <person name="Ohm R."/>
            <person name="Nagy I."/>
            <person name="Pangilinan J."/>
            <person name="Yan J."/>
            <person name="Xiong Y."/>
            <person name="Grigoriev I.V."/>
            <person name="Hibbett D.S."/>
            <person name="Nagy L.G."/>
        </authorList>
    </citation>
    <scope>NUCLEOTIDE SEQUENCE [LARGE SCALE GENOMIC DNA]</scope>
    <source>
        <strain evidence="4 5">SZMC22713</strain>
    </source>
</reference>
<name>A0A4Y7QNE1_9AGAM</name>
<sequence>MQALSRREEEALLKVTKARAMKECDPLVKQFAECATGRFLSIAWSCRIQHQNVQHCMQQFTKPESMDILRAEYVRIREQRNSSLPQAPQP</sequence>
<organism evidence="4 5">
    <name type="scientific">Rickenella mellea</name>
    <dbReference type="NCBI Taxonomy" id="50990"/>
    <lineage>
        <taxon>Eukaryota</taxon>
        <taxon>Fungi</taxon>
        <taxon>Dikarya</taxon>
        <taxon>Basidiomycota</taxon>
        <taxon>Agaricomycotina</taxon>
        <taxon>Agaricomycetes</taxon>
        <taxon>Hymenochaetales</taxon>
        <taxon>Rickenellaceae</taxon>
        <taxon>Rickenella</taxon>
    </lineage>
</organism>
<dbReference type="OrthoDB" id="6224010at2759"/>
<dbReference type="EMBL" id="ML170157">
    <property type="protein sequence ID" value="TDL28389.1"/>
    <property type="molecule type" value="Genomic_DNA"/>
</dbReference>
<proteinExistence type="inferred from homology"/>
<dbReference type="Proteomes" id="UP000294933">
    <property type="component" value="Unassembled WGS sequence"/>
</dbReference>
<comment type="subcellular location">
    <subcellularLocation>
        <location evidence="3">Mitochondrion inner membrane</location>
    </subcellularLocation>
</comment>
<comment type="function">
    <text evidence="3">Required for mitochondrial cytochrome c oxidase (COX) assembly and respiration.</text>
</comment>
<dbReference type="GO" id="GO:0005743">
    <property type="term" value="C:mitochondrial inner membrane"/>
    <property type="evidence" value="ECO:0007669"/>
    <property type="project" value="UniProtKB-SubCell"/>
</dbReference>
<keyword evidence="3" id="KW-0496">Mitochondrion</keyword>
<keyword evidence="3" id="KW-0999">Mitochondrion inner membrane</keyword>
<dbReference type="InterPro" id="IPR013892">
    <property type="entry name" value="Cyt_c_biogenesis_Cmc1-like"/>
</dbReference>
<keyword evidence="3" id="KW-0472">Membrane</keyword>
<evidence type="ECO:0000256" key="1">
    <source>
        <dbReference type="ARBA" id="ARBA00007347"/>
    </source>
</evidence>
<protein>
    <recommendedName>
        <fullName evidence="3">COX assembly mitochondrial protein</fullName>
    </recommendedName>
</protein>
<dbReference type="VEuPathDB" id="FungiDB:BD410DRAFT_780889"/>